<gene>
    <name evidence="2" type="ORF">Lrub_2200</name>
</gene>
<dbReference type="STRING" id="458.Lrub_2200"/>
<proteinExistence type="predicted"/>
<name>A0A0W0XS41_9GAMM</name>
<reference evidence="2 3" key="1">
    <citation type="submission" date="2015-11" db="EMBL/GenBank/DDBJ databases">
        <title>Genomic analysis of 38 Legionella species identifies large and diverse effector repertoires.</title>
        <authorList>
            <person name="Burstein D."/>
            <person name="Amaro F."/>
            <person name="Zusman T."/>
            <person name="Lifshitz Z."/>
            <person name="Cohen O."/>
            <person name="Gilbert J.A."/>
            <person name="Pupko T."/>
            <person name="Shuman H.A."/>
            <person name="Segal G."/>
        </authorList>
    </citation>
    <scope>NUCLEOTIDE SEQUENCE [LARGE SCALE GENOMIC DNA]</scope>
    <source>
        <strain evidence="2 3">WA-270A-C2</strain>
    </source>
</reference>
<protein>
    <submittedName>
        <fullName evidence="2">Transposase</fullName>
    </submittedName>
</protein>
<dbReference type="EMBL" id="LNYT01000020">
    <property type="protein sequence ID" value="KTD47278.1"/>
    <property type="molecule type" value="Genomic_DNA"/>
</dbReference>
<evidence type="ECO:0000313" key="2">
    <source>
        <dbReference type="EMBL" id="KTD47278.1"/>
    </source>
</evidence>
<dbReference type="Proteomes" id="UP000054608">
    <property type="component" value="Unassembled WGS sequence"/>
</dbReference>
<comment type="caution">
    <text evidence="2">The sequence shown here is derived from an EMBL/GenBank/DDBJ whole genome shotgun (WGS) entry which is preliminary data.</text>
</comment>
<keyword evidence="3" id="KW-1185">Reference proteome</keyword>
<dbReference type="InterPro" id="IPR002622">
    <property type="entry name" value="Transposase_14"/>
</dbReference>
<organism evidence="2 3">
    <name type="scientific">Legionella rubrilucens</name>
    <dbReference type="NCBI Taxonomy" id="458"/>
    <lineage>
        <taxon>Bacteria</taxon>
        <taxon>Pseudomonadati</taxon>
        <taxon>Pseudomonadota</taxon>
        <taxon>Gammaproteobacteria</taxon>
        <taxon>Legionellales</taxon>
        <taxon>Legionellaceae</taxon>
        <taxon>Legionella</taxon>
    </lineage>
</organism>
<evidence type="ECO:0000313" key="3">
    <source>
        <dbReference type="Proteomes" id="UP000054608"/>
    </source>
</evidence>
<dbReference type="AlphaFoldDB" id="A0A0W0XS41"/>
<accession>A0A0W0XS41</accession>
<dbReference type="PATRIC" id="fig|458.5.peg.2294"/>
<evidence type="ECO:0000259" key="1">
    <source>
        <dbReference type="Pfam" id="PF01710"/>
    </source>
</evidence>
<sequence>MRWLVALEPKKSRNKPATKINMELLQEDILNHPDSFQYERAQRFGVSASGIALALQRLKVSYRNHPKADKEKRALFQEKINTYQKAKRPIVYLDESGFAHSMPRTSWLFA</sequence>
<feature type="domain" description="Transposase Synechocystis PCC 6803" evidence="1">
    <location>
        <begin position="10"/>
        <end position="71"/>
    </location>
</feature>
<dbReference type="Pfam" id="PF01710">
    <property type="entry name" value="HTH_Tnp_IS630"/>
    <property type="match status" value="1"/>
</dbReference>